<evidence type="ECO:0000256" key="1">
    <source>
        <dbReference type="ARBA" id="ARBA00022490"/>
    </source>
</evidence>
<comment type="function">
    <text evidence="6">Forms membrane-associated dynamic filaments that are essential for cell shape determination. Acts by regulating cell wall synthesis and cell elongation, and thus cell shape. A feedback loop between cell geometry and MreB localization may maintain elongated cell shape by targeting cell wall growth to regions of negative cell wall curvature.</text>
</comment>
<dbReference type="Proteomes" id="UP000183508">
    <property type="component" value="Unassembled WGS sequence"/>
</dbReference>
<comment type="subunit">
    <text evidence="6">Forms polymers.</text>
</comment>
<evidence type="ECO:0000256" key="6">
    <source>
        <dbReference type="HAMAP-Rule" id="MF_02207"/>
    </source>
</evidence>
<dbReference type="GO" id="GO:0005524">
    <property type="term" value="F:ATP binding"/>
    <property type="evidence" value="ECO:0007669"/>
    <property type="project" value="UniProtKB-KW"/>
</dbReference>
<accession>A0A1I7KYG6</accession>
<dbReference type="HAMAP" id="MF_02207">
    <property type="entry name" value="MreB"/>
    <property type="match status" value="1"/>
</dbReference>
<keyword evidence="1 6" id="KW-0963">Cytoplasm</keyword>
<keyword evidence="2 6" id="KW-0547">Nucleotide-binding</keyword>
<dbReference type="InterPro" id="IPR056546">
    <property type="entry name" value="MreB_MamK-like"/>
</dbReference>
<name>A0A1I7KYG6_9BACL</name>
<dbReference type="PANTHER" id="PTHR42749">
    <property type="entry name" value="CELL SHAPE-DETERMINING PROTEIN MREB"/>
    <property type="match status" value="1"/>
</dbReference>
<comment type="caution">
    <text evidence="6">Lacks conserved residue(s) required for the propagation of feature annotation.</text>
</comment>
<dbReference type="InterPro" id="IPR043129">
    <property type="entry name" value="ATPase_NBD"/>
</dbReference>
<reference evidence="8" key="1">
    <citation type="submission" date="2016-10" db="EMBL/GenBank/DDBJ databases">
        <authorList>
            <person name="Varghese N."/>
        </authorList>
    </citation>
    <scope>NUCLEOTIDE SEQUENCE [LARGE SCALE GENOMIC DNA]</scope>
    <source>
        <strain evidence="8">DSM 17980</strain>
    </source>
</reference>
<keyword evidence="4 6" id="KW-0133">Cell shape</keyword>
<comment type="subcellular location">
    <subcellularLocation>
        <location evidence="6">Cytoplasm</location>
    </subcellularLocation>
    <text evidence="6">Membrane-associated.</text>
</comment>
<evidence type="ECO:0000256" key="3">
    <source>
        <dbReference type="ARBA" id="ARBA00022840"/>
    </source>
</evidence>
<keyword evidence="3 6" id="KW-0067">ATP-binding</keyword>
<dbReference type="GO" id="GO:0005737">
    <property type="term" value="C:cytoplasm"/>
    <property type="evidence" value="ECO:0007669"/>
    <property type="project" value="UniProtKB-SubCell"/>
</dbReference>
<dbReference type="Gene3D" id="3.90.640.10">
    <property type="entry name" value="Actin, Chain A, domain 4"/>
    <property type="match status" value="1"/>
</dbReference>
<evidence type="ECO:0000313" key="7">
    <source>
        <dbReference type="EMBL" id="SFV02552.1"/>
    </source>
</evidence>
<evidence type="ECO:0000256" key="4">
    <source>
        <dbReference type="ARBA" id="ARBA00022960"/>
    </source>
</evidence>
<organism evidence="7 8">
    <name type="scientific">Alicyclobacillus macrosporangiidus</name>
    <dbReference type="NCBI Taxonomy" id="392015"/>
    <lineage>
        <taxon>Bacteria</taxon>
        <taxon>Bacillati</taxon>
        <taxon>Bacillota</taxon>
        <taxon>Bacilli</taxon>
        <taxon>Bacillales</taxon>
        <taxon>Alicyclobacillaceae</taxon>
        <taxon>Alicyclobacillus</taxon>
    </lineage>
</organism>
<dbReference type="PRINTS" id="PR01652">
    <property type="entry name" value="SHAPEPROTEIN"/>
</dbReference>
<gene>
    <name evidence="6" type="primary">mreB</name>
    <name evidence="7" type="ORF">SAMN05421543_12127</name>
</gene>
<dbReference type="Gene3D" id="3.30.420.40">
    <property type="match status" value="2"/>
</dbReference>
<dbReference type="SUPFAM" id="SSF53067">
    <property type="entry name" value="Actin-like ATPase domain"/>
    <property type="match status" value="2"/>
</dbReference>
<dbReference type="STRING" id="392015.SAMN05421543_12127"/>
<dbReference type="RefSeq" id="WP_074955287.1">
    <property type="nucleotide sequence ID" value="NZ_FPBV01000021.1"/>
</dbReference>
<keyword evidence="8" id="KW-1185">Reference proteome</keyword>
<dbReference type="Pfam" id="PF06723">
    <property type="entry name" value="MreB_Mbl"/>
    <property type="match status" value="1"/>
</dbReference>
<dbReference type="EMBL" id="FPBV01000021">
    <property type="protein sequence ID" value="SFV02552.1"/>
    <property type="molecule type" value="Genomic_DNA"/>
</dbReference>
<comment type="similarity">
    <text evidence="5 6">Belongs to the FtsA/MreB family.</text>
</comment>
<evidence type="ECO:0000256" key="2">
    <source>
        <dbReference type="ARBA" id="ARBA00022741"/>
    </source>
</evidence>
<protein>
    <recommendedName>
        <fullName evidence="6">Cell shape-determining protein MreB</fullName>
    </recommendedName>
</protein>
<sequence>MHVCIDLGTSNVRAGWMDHRGNAEGAFVDEPAVVAIPDAGPTVIGKEAEAMIGRHPDAIRLVRPVDGGVVRDFDAAVAVIRHVVRQLGADGIGRRLSVTLAVPSSQSQVDRKAMEEAARAAGAREVRFVESSIAAAIGARLPIDRPTGCLVVLMGGGLTEASLLSMGGIVDSRTVRSGGQAIDSEIVDLLRRQYSFLIGLPSAEQLKRAASQATPEAAFEVRGRNLETGLPGTLRVPRALVEQVIDAYTERIVQLIREAIEACPPELVGDILDHGVVLTGGGAHMDRVVSQLATQIEVPVTAADEPDTCVVRGLMHTRHPKARQGWKSNLTLNVPRMSLAPIRQLLRKSGTEE</sequence>
<dbReference type="GO" id="GO:0008360">
    <property type="term" value="P:regulation of cell shape"/>
    <property type="evidence" value="ECO:0007669"/>
    <property type="project" value="UniProtKB-UniRule"/>
</dbReference>
<dbReference type="GO" id="GO:0000902">
    <property type="term" value="P:cell morphogenesis"/>
    <property type="evidence" value="ECO:0007669"/>
    <property type="project" value="InterPro"/>
</dbReference>
<evidence type="ECO:0000256" key="5">
    <source>
        <dbReference type="ARBA" id="ARBA00023458"/>
    </source>
</evidence>
<dbReference type="PANTHER" id="PTHR42749:SF1">
    <property type="entry name" value="CELL SHAPE-DETERMINING PROTEIN MREB"/>
    <property type="match status" value="1"/>
</dbReference>
<proteinExistence type="inferred from homology"/>
<feature type="binding site" evidence="6">
    <location>
        <begin position="204"/>
        <end position="207"/>
    </location>
    <ligand>
        <name>ATP</name>
        <dbReference type="ChEBI" id="CHEBI:30616"/>
    </ligand>
</feature>
<dbReference type="AlphaFoldDB" id="A0A1I7KYG6"/>
<dbReference type="InterPro" id="IPR004753">
    <property type="entry name" value="MreB"/>
</dbReference>
<evidence type="ECO:0000313" key="8">
    <source>
        <dbReference type="Proteomes" id="UP000183508"/>
    </source>
</evidence>
<dbReference type="eggNOG" id="COG1077">
    <property type="taxonomic scope" value="Bacteria"/>
</dbReference>